<name>A0A1G9UUA5_9EURY</name>
<evidence type="ECO:0000313" key="3">
    <source>
        <dbReference type="Proteomes" id="UP000199370"/>
    </source>
</evidence>
<proteinExistence type="predicted"/>
<dbReference type="OrthoDB" id="306445at2157"/>
<feature type="region of interest" description="Disordered" evidence="1">
    <location>
        <begin position="114"/>
        <end position="134"/>
    </location>
</feature>
<keyword evidence="3" id="KW-1185">Reference proteome</keyword>
<dbReference type="PROSITE" id="PS51257">
    <property type="entry name" value="PROKAR_LIPOPROTEIN"/>
    <property type="match status" value="1"/>
</dbReference>
<reference evidence="2 3" key="1">
    <citation type="submission" date="2016-10" db="EMBL/GenBank/DDBJ databases">
        <authorList>
            <person name="de Groot N.N."/>
        </authorList>
    </citation>
    <scope>NUCLEOTIDE SEQUENCE [LARGE SCALE GENOMIC DNA]</scope>
    <source>
        <strain evidence="3">EB21,IBRC-M 10013,KCTC 4048</strain>
    </source>
</reference>
<organism evidence="2 3">
    <name type="scientific">Haloarchaeobius iranensis</name>
    <dbReference type="NCBI Taxonomy" id="996166"/>
    <lineage>
        <taxon>Archaea</taxon>
        <taxon>Methanobacteriati</taxon>
        <taxon>Methanobacteriota</taxon>
        <taxon>Stenosarchaea group</taxon>
        <taxon>Halobacteria</taxon>
        <taxon>Halobacteriales</taxon>
        <taxon>Halorubellaceae</taxon>
        <taxon>Haloarchaeobius</taxon>
    </lineage>
</organism>
<evidence type="ECO:0000256" key="1">
    <source>
        <dbReference type="SAM" id="MobiDB-lite"/>
    </source>
</evidence>
<dbReference type="STRING" id="996166.SAMN05192554_1058"/>
<protein>
    <submittedName>
        <fullName evidence="2">Uncharacterized protein</fullName>
    </submittedName>
</protein>
<dbReference type="RefSeq" id="WP_089732024.1">
    <property type="nucleotide sequence ID" value="NZ_FNIA01000005.1"/>
</dbReference>
<dbReference type="Proteomes" id="UP000199370">
    <property type="component" value="Unassembled WGS sequence"/>
</dbReference>
<accession>A0A1G9UUA5</accession>
<dbReference type="AlphaFoldDB" id="A0A1G9UUA5"/>
<gene>
    <name evidence="2" type="ORF">SAMN05192554_1058</name>
</gene>
<sequence length="212" mass="22686">MHRRALLSAVGAAGAAALGGCLAAVGIGTGDPANPVDDERRISLLGVDPVPDESGVTIDVRVLDDRITASETAEIVVETTVVGDATALPVTQGSCAILNRRTCSSAPRGLWLESTDKSGSTATPHDEGWMRRGLPTGEQGFGGYGCRRVEYQPGESVRNTYEIWDDGRVDGYLEPGEYRWADTISTRAASSEGEEYRSFDWGFSLELSREES</sequence>
<dbReference type="EMBL" id="FNIA01000005">
    <property type="protein sequence ID" value="SDM63521.1"/>
    <property type="molecule type" value="Genomic_DNA"/>
</dbReference>
<evidence type="ECO:0000313" key="2">
    <source>
        <dbReference type="EMBL" id="SDM63521.1"/>
    </source>
</evidence>